<accession>A0A1E5KW76</accession>
<dbReference type="GO" id="GO:0016301">
    <property type="term" value="F:kinase activity"/>
    <property type="evidence" value="ECO:0007669"/>
    <property type="project" value="UniProtKB-KW"/>
</dbReference>
<evidence type="ECO:0000256" key="4">
    <source>
        <dbReference type="ARBA" id="ARBA00022597"/>
    </source>
</evidence>
<dbReference type="AlphaFoldDB" id="A0A1E5KW76"/>
<evidence type="ECO:0000256" key="1">
    <source>
        <dbReference type="ARBA" id="ARBA00004496"/>
    </source>
</evidence>
<keyword evidence="10" id="KW-1185">Reference proteome</keyword>
<dbReference type="InterPro" id="IPR011055">
    <property type="entry name" value="Dup_hybrid_motif"/>
</dbReference>
<dbReference type="PANTHER" id="PTHR45008">
    <property type="entry name" value="PTS SYSTEM GLUCOSE-SPECIFIC EIIA COMPONENT"/>
    <property type="match status" value="1"/>
</dbReference>
<comment type="caution">
    <text evidence="9">The sequence shown here is derived from an EMBL/GenBank/DDBJ whole genome shotgun (WGS) entry which is preliminary data.</text>
</comment>
<dbReference type="EMBL" id="MIEK01000029">
    <property type="protein sequence ID" value="OEH82078.1"/>
    <property type="molecule type" value="Genomic_DNA"/>
</dbReference>
<proteinExistence type="predicted"/>
<dbReference type="RefSeq" id="WP_069698938.1">
    <property type="nucleotide sequence ID" value="NZ_JAGGMA010000034.1"/>
</dbReference>
<dbReference type="InterPro" id="IPR001127">
    <property type="entry name" value="PTS_EIIA_1_perm"/>
</dbReference>
<dbReference type="InterPro" id="IPR050890">
    <property type="entry name" value="PTS_EIIA_component"/>
</dbReference>
<comment type="subcellular location">
    <subcellularLocation>
        <location evidence="2">Cell membrane</location>
        <topology evidence="2">Multi-pass membrane protein</topology>
    </subcellularLocation>
    <subcellularLocation>
        <location evidence="1">Cytoplasm</location>
    </subcellularLocation>
</comment>
<dbReference type="GO" id="GO:0005886">
    <property type="term" value="C:plasma membrane"/>
    <property type="evidence" value="ECO:0007669"/>
    <property type="project" value="UniProtKB-SubCell"/>
</dbReference>
<dbReference type="PANTHER" id="PTHR45008:SF1">
    <property type="entry name" value="PTS SYSTEM GLUCOSE-SPECIFIC EIIA COMPONENT"/>
    <property type="match status" value="1"/>
</dbReference>
<dbReference type="NCBIfam" id="TIGR00830">
    <property type="entry name" value="PTBA"/>
    <property type="match status" value="1"/>
</dbReference>
<organism evidence="9 10">
    <name type="scientific">Enterococcus rivorum</name>
    <dbReference type="NCBI Taxonomy" id="762845"/>
    <lineage>
        <taxon>Bacteria</taxon>
        <taxon>Bacillati</taxon>
        <taxon>Bacillota</taxon>
        <taxon>Bacilli</taxon>
        <taxon>Lactobacillales</taxon>
        <taxon>Enterococcaceae</taxon>
        <taxon>Enterococcus</taxon>
    </lineage>
</organism>
<reference evidence="9 10" key="1">
    <citation type="submission" date="2016-09" db="EMBL/GenBank/DDBJ databases">
        <authorList>
            <person name="Capua I."/>
            <person name="De Benedictis P."/>
            <person name="Joannis T."/>
            <person name="Lombin L.H."/>
            <person name="Cattoli G."/>
        </authorList>
    </citation>
    <scope>NUCLEOTIDE SEQUENCE [LARGE SCALE GENOMIC DNA]</scope>
    <source>
        <strain evidence="9 10">LMG 25899</strain>
    </source>
</reference>
<dbReference type="Pfam" id="PF00358">
    <property type="entry name" value="PTS_EIIA_1"/>
    <property type="match status" value="1"/>
</dbReference>
<evidence type="ECO:0000256" key="5">
    <source>
        <dbReference type="ARBA" id="ARBA00022679"/>
    </source>
</evidence>
<name>A0A1E5KW76_9ENTE</name>
<keyword evidence="4" id="KW-0762">Sugar transport</keyword>
<dbReference type="Proteomes" id="UP000095256">
    <property type="component" value="Unassembled WGS sequence"/>
</dbReference>
<dbReference type="SUPFAM" id="SSF51261">
    <property type="entry name" value="Duplicated hybrid motif"/>
    <property type="match status" value="1"/>
</dbReference>
<dbReference type="GO" id="GO:0009401">
    <property type="term" value="P:phosphoenolpyruvate-dependent sugar phosphotransferase system"/>
    <property type="evidence" value="ECO:0007669"/>
    <property type="project" value="UniProtKB-KW"/>
</dbReference>
<keyword evidence="5" id="KW-0808">Transferase</keyword>
<dbReference type="GO" id="GO:0005737">
    <property type="term" value="C:cytoplasm"/>
    <property type="evidence" value="ECO:0007669"/>
    <property type="project" value="UniProtKB-SubCell"/>
</dbReference>
<evidence type="ECO:0000313" key="9">
    <source>
        <dbReference type="EMBL" id="OEH82078.1"/>
    </source>
</evidence>
<keyword evidence="7" id="KW-0418">Kinase</keyword>
<dbReference type="PROSITE" id="PS51093">
    <property type="entry name" value="PTS_EIIA_TYPE_1"/>
    <property type="match status" value="1"/>
</dbReference>
<evidence type="ECO:0000256" key="3">
    <source>
        <dbReference type="ARBA" id="ARBA00022448"/>
    </source>
</evidence>
<evidence type="ECO:0000256" key="6">
    <source>
        <dbReference type="ARBA" id="ARBA00022683"/>
    </source>
</evidence>
<dbReference type="Gene3D" id="2.70.70.10">
    <property type="entry name" value="Glucose Permease (Domain IIA)"/>
    <property type="match status" value="1"/>
</dbReference>
<evidence type="ECO:0000256" key="7">
    <source>
        <dbReference type="ARBA" id="ARBA00022777"/>
    </source>
</evidence>
<evidence type="ECO:0000313" key="10">
    <source>
        <dbReference type="Proteomes" id="UP000095256"/>
    </source>
</evidence>
<dbReference type="FunFam" id="2.70.70.10:FF:000001">
    <property type="entry name" value="PTS system glucose-specific IIA component"/>
    <property type="match status" value="1"/>
</dbReference>
<evidence type="ECO:0000256" key="2">
    <source>
        <dbReference type="ARBA" id="ARBA00004651"/>
    </source>
</evidence>
<dbReference type="STRING" id="762845.BCR26_14565"/>
<evidence type="ECO:0000259" key="8">
    <source>
        <dbReference type="PROSITE" id="PS51093"/>
    </source>
</evidence>
<keyword evidence="6" id="KW-0598">Phosphotransferase system</keyword>
<feature type="domain" description="PTS EIIA type-1" evidence="8">
    <location>
        <begin position="35"/>
        <end position="139"/>
    </location>
</feature>
<keyword evidence="3" id="KW-0813">Transport</keyword>
<gene>
    <name evidence="9" type="ORF">BCR26_14565</name>
</gene>
<sequence>MFGFLKKKKNESVESNNEIYAIATGNLIPIDKVSDPVFSQKMMGDGYAVIPESGEIFSPVKGKVLSVFQTKHAVGLRMANGLEVLLHMGIDTVELKGSPFDVKVSEGNTVDSTTLIAKVNLEEIKAAGKSADMVVVLTNMDAVKSFELEKNGAVTAGEAVGTATAE</sequence>
<dbReference type="OrthoDB" id="9769191at2"/>
<dbReference type="PROSITE" id="PS00371">
    <property type="entry name" value="PTS_EIIA_TYPE_1_HIS"/>
    <property type="match status" value="1"/>
</dbReference>
<protein>
    <submittedName>
        <fullName evidence="9">PTS N-acetylglucosamine transporter subunit IIABC</fullName>
    </submittedName>
</protein>